<dbReference type="STRING" id="333140.AWW68_15920"/>
<dbReference type="Proteomes" id="UP000075606">
    <property type="component" value="Unassembled WGS sequence"/>
</dbReference>
<evidence type="ECO:0000313" key="2">
    <source>
        <dbReference type="Proteomes" id="UP000075606"/>
    </source>
</evidence>
<evidence type="ECO:0000313" key="1">
    <source>
        <dbReference type="EMBL" id="KYG74137.1"/>
    </source>
</evidence>
<gene>
    <name evidence="1" type="ORF">AWW68_15920</name>
</gene>
<keyword evidence="2" id="KW-1185">Reference proteome</keyword>
<proteinExistence type="predicted"/>
<dbReference type="EMBL" id="LRPC01000028">
    <property type="protein sequence ID" value="KYG74137.1"/>
    <property type="molecule type" value="Genomic_DNA"/>
</dbReference>
<reference evidence="1 2" key="1">
    <citation type="submission" date="2016-01" db="EMBL/GenBank/DDBJ databases">
        <title>Genome sequencing of Roseivirga spongicola UST030701-084.</title>
        <authorList>
            <person name="Selvaratnam C."/>
            <person name="Thevarajoo S."/>
            <person name="Goh K.M."/>
            <person name="Ee R."/>
            <person name="Chan K.-G."/>
            <person name="Chong C.S."/>
        </authorList>
    </citation>
    <scope>NUCLEOTIDE SEQUENCE [LARGE SCALE GENOMIC DNA]</scope>
    <source>
        <strain evidence="1 2">UST030701-084</strain>
    </source>
</reference>
<name>A0A150X5X5_9BACT</name>
<comment type="caution">
    <text evidence="1">The sequence shown here is derived from an EMBL/GenBank/DDBJ whole genome shotgun (WGS) entry which is preliminary data.</text>
</comment>
<accession>A0A150X5X5</accession>
<organism evidence="1 2">
    <name type="scientific">Roseivirga spongicola</name>
    <dbReference type="NCBI Taxonomy" id="333140"/>
    <lineage>
        <taxon>Bacteria</taxon>
        <taxon>Pseudomonadati</taxon>
        <taxon>Bacteroidota</taxon>
        <taxon>Cytophagia</taxon>
        <taxon>Cytophagales</taxon>
        <taxon>Roseivirgaceae</taxon>
        <taxon>Roseivirga</taxon>
    </lineage>
</organism>
<dbReference type="AlphaFoldDB" id="A0A150X5X5"/>
<sequence>MIAMFGFSTVALAQNAQNPVVQEQQQEKKTEIKLEQLPDAVKAGWEKSTYKDENVEKVFKVESQTNEFIEFIVMRDSDKYAVHFDMTGKFLREKKIDAQK</sequence>
<dbReference type="Gene3D" id="3.10.450.360">
    <property type="match status" value="1"/>
</dbReference>
<protein>
    <submittedName>
        <fullName evidence="1">Uncharacterized protein</fullName>
    </submittedName>
</protein>